<evidence type="ECO:0000313" key="10">
    <source>
        <dbReference type="EMBL" id="MCQ0971939.1"/>
    </source>
</evidence>
<dbReference type="InterPro" id="IPR018303">
    <property type="entry name" value="ATPase_P-typ_P_site"/>
</dbReference>
<accession>A0ABT1MUC8</accession>
<dbReference type="SUPFAM" id="SSF81653">
    <property type="entry name" value="Calcium ATPase, transduction domain A"/>
    <property type="match status" value="1"/>
</dbReference>
<organism evidence="10 11">
    <name type="scientific">Paracoccus albicereus</name>
    <dbReference type="NCBI Taxonomy" id="2922394"/>
    <lineage>
        <taxon>Bacteria</taxon>
        <taxon>Pseudomonadati</taxon>
        <taxon>Pseudomonadota</taxon>
        <taxon>Alphaproteobacteria</taxon>
        <taxon>Rhodobacterales</taxon>
        <taxon>Paracoccaceae</taxon>
        <taxon>Paracoccus</taxon>
    </lineage>
</organism>
<keyword evidence="6 8" id="KW-1133">Transmembrane helix</keyword>
<dbReference type="InterPro" id="IPR001757">
    <property type="entry name" value="P_typ_ATPase"/>
</dbReference>
<keyword evidence="3 8" id="KW-0812">Transmembrane</keyword>
<dbReference type="Gene3D" id="1.20.1110.10">
    <property type="entry name" value="Calcium-transporting ATPase, transmembrane domain"/>
    <property type="match status" value="1"/>
</dbReference>
<dbReference type="Gene3D" id="3.40.1110.10">
    <property type="entry name" value="Calcium-transporting ATPase, cytoplasmic domain N"/>
    <property type="match status" value="1"/>
</dbReference>
<feature type="transmembrane region" description="Helical" evidence="8">
    <location>
        <begin position="647"/>
        <end position="666"/>
    </location>
</feature>
<evidence type="ECO:0000256" key="6">
    <source>
        <dbReference type="ARBA" id="ARBA00022989"/>
    </source>
</evidence>
<keyword evidence="7 8" id="KW-0472">Membrane</keyword>
<dbReference type="EMBL" id="JAKZEU010000007">
    <property type="protein sequence ID" value="MCQ0971939.1"/>
    <property type="molecule type" value="Genomic_DNA"/>
</dbReference>
<dbReference type="Pfam" id="PF00702">
    <property type="entry name" value="Hydrolase"/>
    <property type="match status" value="1"/>
</dbReference>
<reference evidence="10 11" key="1">
    <citation type="submission" date="2022-03" db="EMBL/GenBank/DDBJ databases">
        <authorList>
            <person name="He Y."/>
        </authorList>
    </citation>
    <scope>NUCLEOTIDE SEQUENCE [LARGE SCALE GENOMIC DNA]</scope>
    <source>
        <strain evidence="10 11">TK19116</strain>
    </source>
</reference>
<dbReference type="Pfam" id="PF00122">
    <property type="entry name" value="E1-E2_ATPase"/>
    <property type="match status" value="1"/>
</dbReference>
<feature type="domain" description="P-type ATPase A" evidence="9">
    <location>
        <begin position="215"/>
        <end position="310"/>
    </location>
</feature>
<keyword evidence="4" id="KW-0479">Metal-binding</keyword>
<dbReference type="InterPro" id="IPR059000">
    <property type="entry name" value="ATPase_P-type_domA"/>
</dbReference>
<evidence type="ECO:0000256" key="1">
    <source>
        <dbReference type="ARBA" id="ARBA00004127"/>
    </source>
</evidence>
<dbReference type="InterPro" id="IPR023214">
    <property type="entry name" value="HAD_sf"/>
</dbReference>
<dbReference type="InterPro" id="IPR023298">
    <property type="entry name" value="ATPase_P-typ_TM_dom_sf"/>
</dbReference>
<dbReference type="Proteomes" id="UP001203945">
    <property type="component" value="Unassembled WGS sequence"/>
</dbReference>
<dbReference type="Gene3D" id="3.40.50.1000">
    <property type="entry name" value="HAD superfamily/HAD-like"/>
    <property type="match status" value="1"/>
</dbReference>
<dbReference type="CDD" id="cd00371">
    <property type="entry name" value="HMA"/>
    <property type="match status" value="1"/>
</dbReference>
<feature type="transmembrane region" description="Helical" evidence="8">
    <location>
        <begin position="85"/>
        <end position="109"/>
    </location>
</feature>
<feature type="transmembrane region" description="Helical" evidence="8">
    <location>
        <begin position="115"/>
        <end position="133"/>
    </location>
</feature>
<dbReference type="Gene3D" id="2.70.150.10">
    <property type="entry name" value="Calcium-transporting ATPase, cytoplasmic transduction domain A"/>
    <property type="match status" value="1"/>
</dbReference>
<dbReference type="RefSeq" id="WP_255330952.1">
    <property type="nucleotide sequence ID" value="NZ_JAKZEU010000007.1"/>
</dbReference>
<evidence type="ECO:0000256" key="4">
    <source>
        <dbReference type="ARBA" id="ARBA00022723"/>
    </source>
</evidence>
<dbReference type="PANTHER" id="PTHR43520:SF8">
    <property type="entry name" value="P-TYPE CU(+) TRANSPORTER"/>
    <property type="match status" value="1"/>
</dbReference>
<dbReference type="PROSITE" id="PS01047">
    <property type="entry name" value="HMA_1"/>
    <property type="match status" value="1"/>
</dbReference>
<keyword evidence="11" id="KW-1185">Reference proteome</keyword>
<dbReference type="PANTHER" id="PTHR43520">
    <property type="entry name" value="ATP7, ISOFORM B"/>
    <property type="match status" value="1"/>
</dbReference>
<feature type="transmembrane region" description="Helical" evidence="8">
    <location>
        <begin position="333"/>
        <end position="354"/>
    </location>
</feature>
<comment type="similarity">
    <text evidence="2">Belongs to the cation transport ATPase (P-type) (TC 3.A.3) family. Type IB subfamily.</text>
</comment>
<sequence>MRRLFAIEGLACAGCARGLERRLAEQPAIRLAKVHYLTASALDWDETRTVPEIIAGHVARAGYRLIDRHRPEELQAMLDKHLRQLGVRLAVAVLSGMWTMALAFVLYTTQLAPDTAWWIALASGGFALPVIWAGRGILWMGWKSLQLREPTMDLLVSLGVTGALMLSAAQLLRGGVAVWFDAATMLLTLLLLARLIDTMIRRSALRALRAMQGAAPEIATVEAEGQRRRMPAHQVPLGSRVIVDAGEAATVDGVIETGDSWLNRAVLTGESRPIAVHPGDRIEAGCVNLDRRLAIRSDREPGDREIDRLGGAIALEIARCGAEGGMAERWAGVLARAIPALAIAATIAVMLRGLGAEQAVMTGLAVLAGLCPCALALAVPLTRLRVSQRAAGSGDRIREPSAFEKLAHARTVILDKTGTLTTGRPRLIAAEPVSGTGRDDLLTAAAFAETGLTHPLARAIVAVAGEHGSGGRRADRYAEGHDDMGRTVRVKGSSMSDARGTRLTVTRDGDVLGHLIVADELLPDAAATVASLSLMGLSVRIASGDSESPTRQAAAALGLPDSSVFWQQTPRQKAELIRKEGAGTVFVGDGVNDSPALAASDCGIAVAGAHAAARQTADVVIGDHGLAALPRLIRLSRRAARTSRQNLILAVVYNAALLPVLLTGHFTPDLAALAMAASSLSVMANALRVGAR</sequence>
<evidence type="ECO:0000259" key="9">
    <source>
        <dbReference type="Pfam" id="PF00122"/>
    </source>
</evidence>
<evidence type="ECO:0000313" key="11">
    <source>
        <dbReference type="Proteomes" id="UP001203945"/>
    </source>
</evidence>
<dbReference type="SUPFAM" id="SSF56784">
    <property type="entry name" value="HAD-like"/>
    <property type="match status" value="1"/>
</dbReference>
<proteinExistence type="inferred from homology"/>
<dbReference type="InterPro" id="IPR008250">
    <property type="entry name" value="ATPase_P-typ_transduc_dom_A_sf"/>
</dbReference>
<keyword evidence="5" id="KW-1278">Translocase</keyword>
<dbReference type="InterPro" id="IPR023299">
    <property type="entry name" value="ATPase_P-typ_cyto_dom_N"/>
</dbReference>
<feature type="transmembrane region" description="Helical" evidence="8">
    <location>
        <begin position="154"/>
        <end position="172"/>
    </location>
</feature>
<dbReference type="PROSITE" id="PS00154">
    <property type="entry name" value="ATPASE_E1_E2"/>
    <property type="match status" value="1"/>
</dbReference>
<dbReference type="InterPro" id="IPR017969">
    <property type="entry name" value="Heavy-metal-associated_CS"/>
</dbReference>
<evidence type="ECO:0000256" key="8">
    <source>
        <dbReference type="SAM" id="Phobius"/>
    </source>
</evidence>
<dbReference type="SUPFAM" id="SSF55008">
    <property type="entry name" value="HMA, heavy metal-associated domain"/>
    <property type="match status" value="1"/>
</dbReference>
<protein>
    <submittedName>
        <fullName evidence="10">HAD-IC family P-type ATPase</fullName>
    </submittedName>
</protein>
<dbReference type="NCBIfam" id="TIGR01494">
    <property type="entry name" value="ATPase_P-type"/>
    <property type="match status" value="1"/>
</dbReference>
<evidence type="ECO:0000256" key="3">
    <source>
        <dbReference type="ARBA" id="ARBA00022692"/>
    </source>
</evidence>
<dbReference type="Gene3D" id="3.30.70.100">
    <property type="match status" value="1"/>
</dbReference>
<evidence type="ECO:0000256" key="5">
    <source>
        <dbReference type="ARBA" id="ARBA00022967"/>
    </source>
</evidence>
<evidence type="ECO:0000256" key="7">
    <source>
        <dbReference type="ARBA" id="ARBA00023136"/>
    </source>
</evidence>
<feature type="transmembrane region" description="Helical" evidence="8">
    <location>
        <begin position="672"/>
        <end position="691"/>
    </location>
</feature>
<dbReference type="InterPro" id="IPR036163">
    <property type="entry name" value="HMA_dom_sf"/>
</dbReference>
<gene>
    <name evidence="10" type="ORF">MLD63_16065</name>
</gene>
<dbReference type="InterPro" id="IPR036412">
    <property type="entry name" value="HAD-like_sf"/>
</dbReference>
<feature type="transmembrane region" description="Helical" evidence="8">
    <location>
        <begin position="178"/>
        <end position="196"/>
    </location>
</feature>
<dbReference type="PRINTS" id="PR00119">
    <property type="entry name" value="CATATPASE"/>
</dbReference>
<dbReference type="InterPro" id="IPR006121">
    <property type="entry name" value="HMA_dom"/>
</dbReference>
<dbReference type="SUPFAM" id="SSF81665">
    <property type="entry name" value="Calcium ATPase, transmembrane domain M"/>
    <property type="match status" value="1"/>
</dbReference>
<comment type="caution">
    <text evidence="10">The sequence shown here is derived from an EMBL/GenBank/DDBJ whole genome shotgun (WGS) entry which is preliminary data.</text>
</comment>
<name>A0ABT1MUC8_9RHOB</name>
<comment type="subcellular location">
    <subcellularLocation>
        <location evidence="1">Endomembrane system</location>
        <topology evidence="1">Multi-pass membrane protein</topology>
    </subcellularLocation>
</comment>
<evidence type="ECO:0000256" key="2">
    <source>
        <dbReference type="ARBA" id="ARBA00006024"/>
    </source>
</evidence>
<feature type="transmembrane region" description="Helical" evidence="8">
    <location>
        <begin position="360"/>
        <end position="379"/>
    </location>
</feature>